<dbReference type="EMBL" id="CP035676">
    <property type="protein sequence ID" value="QXY84067.1"/>
    <property type="molecule type" value="Genomic_DNA"/>
</dbReference>
<dbReference type="PANTHER" id="PTHR32305">
    <property type="match status" value="1"/>
</dbReference>
<dbReference type="InterPro" id="IPR006533">
    <property type="entry name" value="T6SS_Vgr_RhsGE"/>
</dbReference>
<evidence type="ECO:0000313" key="4">
    <source>
        <dbReference type="EMBL" id="QXY84067.1"/>
    </source>
</evidence>
<name>A0A8F8FLT3_SALBN</name>
<protein>
    <submittedName>
        <fullName evidence="4">Type VI secretion system tip protein VgrG</fullName>
    </submittedName>
</protein>
<dbReference type="NCBIfam" id="TIGR01646">
    <property type="entry name" value="vgr_GE"/>
    <property type="match status" value="1"/>
</dbReference>
<gene>
    <name evidence="4" type="primary">tssI</name>
    <name evidence="4" type="ORF">EWI73_08985</name>
</gene>
<dbReference type="PANTHER" id="PTHR32305:SF11">
    <property type="entry name" value="TYPE VI SECRETION SYSTEM SPIKE PROTEIN VGRG3"/>
    <property type="match status" value="1"/>
</dbReference>
<evidence type="ECO:0000256" key="1">
    <source>
        <dbReference type="ARBA" id="ARBA00005558"/>
    </source>
</evidence>
<dbReference type="InterPro" id="IPR050708">
    <property type="entry name" value="T6SS_VgrG/RHS"/>
</dbReference>
<evidence type="ECO:0000259" key="3">
    <source>
        <dbReference type="Pfam" id="PF22178"/>
    </source>
</evidence>
<accession>A0A8F8FLT3</accession>
<sequence length="769" mass="85913">MSLKGLRFTLEVDGQSSTTFTVVSFRLVQKYSLPFMLEVDVASDSFCQHAEELLEKNASLTLWQGAQTLRRISGVISAFGMKEHDGWQMQYRFRIQPPLWRCALRHNFRIFQQQDIQAISDTLLHENGITTWTPCFYEDHPAREFCVQYGESDLAFLTRLWSEEGIFFFDRFSPEGTDQKMTLCDNVAGLSRLPASIAFNPNTITEVSTECISQFRYEATVSPSSVTSQDYTFKVPDWPGYYEQEADNLNGQWAQYEIFDYPGRFKDEQHGEDFTRYKIEGWRSGAETALCVSNSPKLWPGIRFTLSDHPIPALNRNWQVVGSTLVGAQPQARHGSAGQGTLLTNQFSVIPAEQTWRPRPLPKPRVDGPQSAVVTGPAGEEIFCDEYGRVRLKFLWDRYHGGTEDSSCWIRVSQAWAGAGFGHLAIPRVGQEVIVDFLNGDPDQPIVTGRTYHEDNPSPGDLPATRTKMTIRSKTYQGDGFNELTFEDATDQEQVYIHAQKNMDTEVLNNRTTDVKMDHSETIGNNQNITVGLGQTVTVGKENAGGHDQKITVAHDRHVTVGNDQRITVQHDHSQEVTNDRTVRIGHDTSLSVVRNRSVSVKGKQEHRTTKDHISQVGGKHSLEVKGDMAQKVAGALGICVEGDIVLQSDSKISLKVGGSFVVIHAGGVDIGGPKINLNSGGSPGDAIQPLQLTNQECSTHNLQFHFTDDEGLPYSEAPYIAFFEDGSQTRGETDKEGYTENFTTDAKQKIKVRLLHQSIDMIEGGVYE</sequence>
<comment type="similarity">
    <text evidence="1">Belongs to the VgrG protein family.</text>
</comment>
<proteinExistence type="inferred from homology"/>
<dbReference type="Pfam" id="PF22178">
    <property type="entry name" value="Gp5_trimer_C"/>
    <property type="match status" value="1"/>
</dbReference>
<dbReference type="Pfam" id="PF05954">
    <property type="entry name" value="Phage_GPD"/>
    <property type="match status" value="1"/>
</dbReference>
<dbReference type="Pfam" id="PF04717">
    <property type="entry name" value="Phage_base_V"/>
    <property type="match status" value="1"/>
</dbReference>
<organism evidence="4">
    <name type="scientific">Salmonella bongori</name>
    <dbReference type="NCBI Taxonomy" id="54736"/>
    <lineage>
        <taxon>Bacteria</taxon>
        <taxon>Pseudomonadati</taxon>
        <taxon>Pseudomonadota</taxon>
        <taxon>Gammaproteobacteria</taxon>
        <taxon>Enterobacterales</taxon>
        <taxon>Enterobacteriaceae</taxon>
        <taxon>Salmonella</taxon>
    </lineage>
</organism>
<feature type="domain" description="Gp5/Type VI secretion system Vgr protein OB-fold" evidence="2">
    <location>
        <begin position="387"/>
        <end position="452"/>
    </location>
</feature>
<dbReference type="InterPro" id="IPR054030">
    <property type="entry name" value="Gp5_Vgr_C"/>
</dbReference>
<feature type="domain" description="Gp5/Type VI secretion system Vgr C-terminal trimerisation" evidence="3">
    <location>
        <begin position="469"/>
        <end position="573"/>
    </location>
</feature>
<dbReference type="InterPro" id="IPR006531">
    <property type="entry name" value="Gp5/Vgr_OB"/>
</dbReference>
<dbReference type="NCBIfam" id="TIGR03361">
    <property type="entry name" value="VI_Rhs_Vgr"/>
    <property type="match status" value="1"/>
</dbReference>
<dbReference type="InterPro" id="IPR017847">
    <property type="entry name" value="T6SS_RhsGE_Vgr_subset"/>
</dbReference>
<reference evidence="4" key="1">
    <citation type="submission" date="2019-02" db="EMBL/GenBank/DDBJ databases">
        <title>Average Nucleotide Identity (ANI) for Rapid Identification of Enteric Bacteria using Whole Genome Sequence (WGS).</title>
        <authorList>
            <person name="Dinsmore B."/>
            <person name="Lane C."/>
            <person name="Rowe L."/>
        </authorList>
    </citation>
    <scope>NUCLEOTIDE SEQUENCE</scope>
    <source>
        <strain evidence="4">04-0440</strain>
    </source>
</reference>
<dbReference type="RefSeq" id="WP_219349602.1">
    <property type="nucleotide sequence ID" value="NZ_CP035676.1"/>
</dbReference>
<evidence type="ECO:0000259" key="2">
    <source>
        <dbReference type="Pfam" id="PF04717"/>
    </source>
</evidence>
<dbReference type="AlphaFoldDB" id="A0A8F8FLT3"/>